<sequence>MGQSQSTNTRKGDSQAEDGSDHRADYYKLLDLERDASEEEQVFDRYHSSLELHPDRNYDNVEAATKLFAEVQCAYEVLSDPQERAWYDSHRDVIFTEDGSQGGDEGGTPGRFRMTTSEITNLLLRFNPRMDFSDSPNGFFGGLRDVFDQIAREEELACRWENAQPEDYPSFGHKDDSFDDVVRPFYAVWANFSTSKSFAWKDTYKLNEAPDRRIRRLMEKENRKLRDDAIREYNDAVRSLVAFVKKRDPRYKSNMQSEAERQRTLREAAAAQAARSRAANQAKLQEHVTPDWARVEEVEDEENDSSESEVEHFECIVCDKTFKSEKQFEAHERSKKHTKAVKQLRMEMRFQDEELQLFEDLKVEEKSGEREPNDSATTGPDTIAEEIQTPLQASKDPNDPNQDSLPQTASPSSASDDDDDYTAREEVQSRINADHSNQGNSDVEAPDPLKEPSPSDNIDAPIPKIGKAKQKRAKKAAAQATGSQHSCSQCHDVFPSRTQLFSHIREEGHAQAVPKAQPSQKKGKKK</sequence>
<keyword evidence="1" id="KW-0479">Metal-binding</keyword>
<dbReference type="EMBL" id="CP055903">
    <property type="protein sequence ID" value="QKX64395.1"/>
    <property type="molecule type" value="Genomic_DNA"/>
</dbReference>
<reference evidence="9" key="1">
    <citation type="submission" date="2020-06" db="EMBL/GenBank/DDBJ databases">
        <title>A chromosome-scale genome assembly of Talaromyces rugulosus W13939.</title>
        <authorList>
            <person name="Wang B."/>
            <person name="Guo L."/>
            <person name="Ye K."/>
            <person name="Wang L."/>
        </authorList>
    </citation>
    <scope>NUCLEOTIDE SEQUENCE [LARGE SCALE GENOMIC DNA]</scope>
    <source>
        <strain evidence="9">W13939</strain>
    </source>
</reference>
<feature type="region of interest" description="Disordered" evidence="5">
    <location>
        <begin position="506"/>
        <end position="526"/>
    </location>
</feature>
<dbReference type="InterPro" id="IPR022755">
    <property type="entry name" value="Znf_C2H2_jaz"/>
</dbReference>
<dbReference type="Pfam" id="PF21884">
    <property type="entry name" value="ZUO1-like_ZHD"/>
    <property type="match status" value="1"/>
</dbReference>
<feature type="compositionally biased region" description="Basic and acidic residues" evidence="5">
    <location>
        <begin position="360"/>
        <end position="373"/>
    </location>
</feature>
<dbReference type="PANTHER" id="PTHR44029:SF1">
    <property type="entry name" value="DNAJ HOMOLOG SUBFAMILY C MEMBER 21"/>
    <property type="match status" value="1"/>
</dbReference>
<dbReference type="SMART" id="SM00271">
    <property type="entry name" value="DnaJ"/>
    <property type="match status" value="1"/>
</dbReference>
<dbReference type="CDD" id="cd06257">
    <property type="entry name" value="DnaJ"/>
    <property type="match status" value="1"/>
</dbReference>
<protein>
    <recommendedName>
        <fullName evidence="10">J domain-containing protein</fullName>
    </recommendedName>
</protein>
<dbReference type="InterPro" id="IPR001623">
    <property type="entry name" value="DnaJ_domain"/>
</dbReference>
<keyword evidence="2 4" id="KW-0863">Zinc-finger</keyword>
<dbReference type="Gene3D" id="3.30.160.60">
    <property type="entry name" value="Classic Zinc Finger"/>
    <property type="match status" value="1"/>
</dbReference>
<accession>A0A7H8RFP4</accession>
<dbReference type="PROSITE" id="PS50157">
    <property type="entry name" value="ZINC_FINGER_C2H2_2"/>
    <property type="match status" value="2"/>
</dbReference>
<organism evidence="8 9">
    <name type="scientific">Talaromyces rugulosus</name>
    <name type="common">Penicillium rugulosum</name>
    <dbReference type="NCBI Taxonomy" id="121627"/>
    <lineage>
        <taxon>Eukaryota</taxon>
        <taxon>Fungi</taxon>
        <taxon>Dikarya</taxon>
        <taxon>Ascomycota</taxon>
        <taxon>Pezizomycotina</taxon>
        <taxon>Eurotiomycetes</taxon>
        <taxon>Eurotiomycetidae</taxon>
        <taxon>Eurotiales</taxon>
        <taxon>Trichocomaceae</taxon>
        <taxon>Talaromyces</taxon>
        <taxon>Talaromyces sect. Islandici</taxon>
    </lineage>
</organism>
<evidence type="ECO:0000256" key="5">
    <source>
        <dbReference type="SAM" id="MobiDB-lite"/>
    </source>
</evidence>
<dbReference type="InterPro" id="IPR018253">
    <property type="entry name" value="DnaJ_domain_CS"/>
</dbReference>
<dbReference type="PROSITE" id="PS50076">
    <property type="entry name" value="DNAJ_2"/>
    <property type="match status" value="1"/>
</dbReference>
<evidence type="ECO:0000313" key="8">
    <source>
        <dbReference type="EMBL" id="QKX64395.1"/>
    </source>
</evidence>
<feature type="domain" description="C2H2-type" evidence="7">
    <location>
        <begin position="485"/>
        <end position="514"/>
    </location>
</feature>
<feature type="region of interest" description="Disordered" evidence="5">
    <location>
        <begin position="1"/>
        <end position="25"/>
    </location>
</feature>
<dbReference type="PROSITE" id="PS00028">
    <property type="entry name" value="ZINC_FINGER_C2H2_1"/>
    <property type="match status" value="2"/>
</dbReference>
<feature type="compositionally biased region" description="Polar residues" evidence="5">
    <location>
        <begin position="399"/>
        <end position="408"/>
    </location>
</feature>
<dbReference type="PROSITE" id="PS00636">
    <property type="entry name" value="DNAJ_1"/>
    <property type="match status" value="1"/>
</dbReference>
<evidence type="ECO:0000313" key="9">
    <source>
        <dbReference type="Proteomes" id="UP000509510"/>
    </source>
</evidence>
<feature type="domain" description="C2H2-type" evidence="7">
    <location>
        <begin position="313"/>
        <end position="342"/>
    </location>
</feature>
<feature type="compositionally biased region" description="Basic residues" evidence="5">
    <location>
        <begin position="466"/>
        <end position="475"/>
    </location>
</feature>
<dbReference type="GO" id="GO:0003676">
    <property type="term" value="F:nucleic acid binding"/>
    <property type="evidence" value="ECO:0007669"/>
    <property type="project" value="InterPro"/>
</dbReference>
<dbReference type="RefSeq" id="XP_035350568.1">
    <property type="nucleotide sequence ID" value="XM_035494675.1"/>
</dbReference>
<dbReference type="Proteomes" id="UP000509510">
    <property type="component" value="Chromosome VI"/>
</dbReference>
<dbReference type="AlphaFoldDB" id="A0A7H8RFP4"/>
<dbReference type="InterPro" id="IPR036236">
    <property type="entry name" value="Znf_C2H2_sf"/>
</dbReference>
<dbReference type="InterPro" id="IPR013087">
    <property type="entry name" value="Znf_C2H2_type"/>
</dbReference>
<evidence type="ECO:0000256" key="1">
    <source>
        <dbReference type="ARBA" id="ARBA00022723"/>
    </source>
</evidence>
<dbReference type="SUPFAM" id="SSF57667">
    <property type="entry name" value="beta-beta-alpha zinc fingers"/>
    <property type="match status" value="1"/>
</dbReference>
<gene>
    <name evidence="8" type="ORF">TRUGW13939_11569</name>
</gene>
<evidence type="ECO:0008006" key="10">
    <source>
        <dbReference type="Google" id="ProtNLM"/>
    </source>
</evidence>
<evidence type="ECO:0000256" key="4">
    <source>
        <dbReference type="PROSITE-ProRule" id="PRU00042"/>
    </source>
</evidence>
<dbReference type="SMART" id="SM00355">
    <property type="entry name" value="ZnF_C2H2"/>
    <property type="match status" value="2"/>
</dbReference>
<dbReference type="InterPro" id="IPR054076">
    <property type="entry name" value="ZUO1-like_ZHD"/>
</dbReference>
<name>A0A7H8RFP4_TALRU</name>
<dbReference type="PRINTS" id="PR00625">
    <property type="entry name" value="JDOMAIN"/>
</dbReference>
<dbReference type="SMART" id="SM00451">
    <property type="entry name" value="ZnF_U1"/>
    <property type="match status" value="2"/>
</dbReference>
<dbReference type="InterPro" id="IPR036869">
    <property type="entry name" value="J_dom_sf"/>
</dbReference>
<dbReference type="OrthoDB" id="5894at2759"/>
<feature type="compositionally biased region" description="Basic and acidic residues" evidence="5">
    <location>
        <begin position="10"/>
        <end position="25"/>
    </location>
</feature>
<evidence type="ECO:0000259" key="7">
    <source>
        <dbReference type="PROSITE" id="PS50157"/>
    </source>
</evidence>
<dbReference type="GO" id="GO:0005737">
    <property type="term" value="C:cytoplasm"/>
    <property type="evidence" value="ECO:0007669"/>
    <property type="project" value="TreeGrafter"/>
</dbReference>
<dbReference type="InterPro" id="IPR051964">
    <property type="entry name" value="Chaperone_stress_response"/>
</dbReference>
<keyword evidence="9" id="KW-1185">Reference proteome</keyword>
<evidence type="ECO:0000256" key="2">
    <source>
        <dbReference type="ARBA" id="ARBA00022771"/>
    </source>
</evidence>
<dbReference type="Pfam" id="PF00226">
    <property type="entry name" value="DnaJ"/>
    <property type="match status" value="1"/>
</dbReference>
<feature type="region of interest" description="Disordered" evidence="5">
    <location>
        <begin position="360"/>
        <end position="491"/>
    </location>
</feature>
<evidence type="ECO:0000256" key="3">
    <source>
        <dbReference type="ARBA" id="ARBA00022833"/>
    </source>
</evidence>
<dbReference type="SUPFAM" id="SSF46565">
    <property type="entry name" value="Chaperone J-domain"/>
    <property type="match status" value="1"/>
</dbReference>
<feature type="domain" description="J" evidence="6">
    <location>
        <begin position="25"/>
        <end position="91"/>
    </location>
</feature>
<dbReference type="KEGG" id="trg:TRUGW13939_11569"/>
<proteinExistence type="predicted"/>
<dbReference type="Gene3D" id="1.10.287.110">
    <property type="entry name" value="DnaJ domain"/>
    <property type="match status" value="1"/>
</dbReference>
<feature type="compositionally biased region" description="Polar residues" evidence="5">
    <location>
        <begin position="429"/>
        <end position="441"/>
    </location>
</feature>
<dbReference type="GO" id="GO:0008270">
    <property type="term" value="F:zinc ion binding"/>
    <property type="evidence" value="ECO:0007669"/>
    <property type="project" value="UniProtKB-KW"/>
</dbReference>
<dbReference type="PANTHER" id="PTHR44029">
    <property type="entry name" value="DNAJ HOMOLOG SUBFAMILY C MEMBER 21"/>
    <property type="match status" value="1"/>
</dbReference>
<evidence type="ECO:0000259" key="6">
    <source>
        <dbReference type="PROSITE" id="PS50076"/>
    </source>
</evidence>
<dbReference type="Pfam" id="PF12171">
    <property type="entry name" value="zf-C2H2_jaz"/>
    <property type="match status" value="1"/>
</dbReference>
<dbReference type="InterPro" id="IPR003604">
    <property type="entry name" value="Matrin/U1-like-C_Znf_C2H2"/>
</dbReference>
<dbReference type="GeneID" id="55999046"/>
<keyword evidence="3" id="KW-0862">Zinc</keyword>